<dbReference type="GO" id="GO:0003677">
    <property type="term" value="F:DNA binding"/>
    <property type="evidence" value="ECO:0007669"/>
    <property type="project" value="UniProtKB-KW"/>
</dbReference>
<gene>
    <name evidence="6" type="ORF">MGWOODY_Smn105</name>
</gene>
<dbReference type="InterPro" id="IPR000792">
    <property type="entry name" value="Tscrpt_reg_LuxR_C"/>
</dbReference>
<keyword evidence="2" id="KW-0238">DNA-binding</keyword>
<feature type="domain" description="HTH luxR-type" evidence="5">
    <location>
        <begin position="21"/>
        <end position="86"/>
    </location>
</feature>
<dbReference type="SUPFAM" id="SSF46894">
    <property type="entry name" value="C-terminal effector domain of the bipartite response regulators"/>
    <property type="match status" value="1"/>
</dbReference>
<evidence type="ECO:0000256" key="3">
    <source>
        <dbReference type="ARBA" id="ARBA00023163"/>
    </source>
</evidence>
<organism evidence="6">
    <name type="scientific">hydrothermal vent metagenome</name>
    <dbReference type="NCBI Taxonomy" id="652676"/>
    <lineage>
        <taxon>unclassified sequences</taxon>
        <taxon>metagenomes</taxon>
        <taxon>ecological metagenomes</taxon>
    </lineage>
</organism>
<sequence>MLNATERVIAGRRATPTVHTPAPTSELLSLREREIAQLVTCGLSNKEIAQTLRISHWTVSTHLRRVFAKLDINRRVELCRLVTNENAPRLPG</sequence>
<dbReference type="SMART" id="SM00421">
    <property type="entry name" value="HTH_LUXR"/>
    <property type="match status" value="1"/>
</dbReference>
<keyword evidence="3" id="KW-0804">Transcription</keyword>
<dbReference type="InterPro" id="IPR016032">
    <property type="entry name" value="Sig_transdc_resp-reg_C-effctor"/>
</dbReference>
<evidence type="ECO:0000256" key="1">
    <source>
        <dbReference type="ARBA" id="ARBA00023015"/>
    </source>
</evidence>
<evidence type="ECO:0000256" key="2">
    <source>
        <dbReference type="ARBA" id="ARBA00023125"/>
    </source>
</evidence>
<protein>
    <recommendedName>
        <fullName evidence="5">HTH luxR-type domain-containing protein</fullName>
    </recommendedName>
</protein>
<dbReference type="CDD" id="cd06170">
    <property type="entry name" value="LuxR_C_like"/>
    <property type="match status" value="1"/>
</dbReference>
<dbReference type="AlphaFoldDB" id="A0A160TQ14"/>
<feature type="region of interest" description="Disordered" evidence="4">
    <location>
        <begin position="1"/>
        <end position="24"/>
    </location>
</feature>
<dbReference type="EMBL" id="CZQE01000378">
    <property type="protein sequence ID" value="CUS46567.1"/>
    <property type="molecule type" value="Genomic_DNA"/>
</dbReference>
<proteinExistence type="predicted"/>
<dbReference type="Pfam" id="PF00196">
    <property type="entry name" value="GerE"/>
    <property type="match status" value="1"/>
</dbReference>
<dbReference type="GO" id="GO:0006355">
    <property type="term" value="P:regulation of DNA-templated transcription"/>
    <property type="evidence" value="ECO:0007669"/>
    <property type="project" value="InterPro"/>
</dbReference>
<dbReference type="PROSITE" id="PS50043">
    <property type="entry name" value="HTH_LUXR_2"/>
    <property type="match status" value="1"/>
</dbReference>
<dbReference type="PANTHER" id="PTHR44688">
    <property type="entry name" value="DNA-BINDING TRANSCRIPTIONAL ACTIVATOR DEVR_DOSR"/>
    <property type="match status" value="1"/>
</dbReference>
<dbReference type="PRINTS" id="PR00038">
    <property type="entry name" value="HTHLUXR"/>
</dbReference>
<evidence type="ECO:0000256" key="4">
    <source>
        <dbReference type="SAM" id="MobiDB-lite"/>
    </source>
</evidence>
<name>A0A160TQ14_9ZZZZ</name>
<dbReference type="PROSITE" id="PS00622">
    <property type="entry name" value="HTH_LUXR_1"/>
    <property type="match status" value="1"/>
</dbReference>
<reference evidence="6" key="1">
    <citation type="submission" date="2015-10" db="EMBL/GenBank/DDBJ databases">
        <authorList>
            <person name="Gilbert D.G."/>
        </authorList>
    </citation>
    <scope>NUCLEOTIDE SEQUENCE</scope>
</reference>
<dbReference type="PANTHER" id="PTHR44688:SF16">
    <property type="entry name" value="DNA-BINDING TRANSCRIPTIONAL ACTIVATOR DEVR_DOSR"/>
    <property type="match status" value="1"/>
</dbReference>
<accession>A0A160TQ14</accession>
<keyword evidence="1" id="KW-0805">Transcription regulation</keyword>
<dbReference type="InterPro" id="IPR036388">
    <property type="entry name" value="WH-like_DNA-bd_sf"/>
</dbReference>
<dbReference type="Gene3D" id="1.10.10.10">
    <property type="entry name" value="Winged helix-like DNA-binding domain superfamily/Winged helix DNA-binding domain"/>
    <property type="match status" value="1"/>
</dbReference>
<evidence type="ECO:0000313" key="6">
    <source>
        <dbReference type="EMBL" id="CUS46567.1"/>
    </source>
</evidence>
<evidence type="ECO:0000259" key="5">
    <source>
        <dbReference type="PROSITE" id="PS50043"/>
    </source>
</evidence>